<evidence type="ECO:0000256" key="4">
    <source>
        <dbReference type="ARBA" id="ARBA00022827"/>
    </source>
</evidence>
<keyword evidence="7 8" id="KW-0503">Monooxygenase</keyword>
<dbReference type="InterPro" id="IPR020946">
    <property type="entry name" value="Flavin_mOase-like"/>
</dbReference>
<reference evidence="8" key="1">
    <citation type="submission" date="2021-12" db="EMBL/GenBank/DDBJ databases">
        <authorList>
            <person name="Zaccaron A."/>
            <person name="Stergiopoulos I."/>
        </authorList>
    </citation>
    <scope>NUCLEOTIDE SEQUENCE</scope>
    <source>
        <strain evidence="8">Race5_Kim</strain>
    </source>
</reference>
<evidence type="ECO:0000256" key="2">
    <source>
        <dbReference type="ARBA" id="ARBA00009183"/>
    </source>
</evidence>
<evidence type="ECO:0000313" key="8">
    <source>
        <dbReference type="EMBL" id="UJO22436.1"/>
    </source>
</evidence>
<keyword evidence="5" id="KW-0521">NADP</keyword>
<keyword evidence="9" id="KW-1185">Reference proteome</keyword>
<dbReference type="InterPro" id="IPR036188">
    <property type="entry name" value="FAD/NAD-bd_sf"/>
</dbReference>
<dbReference type="Pfam" id="PF00743">
    <property type="entry name" value="FMO-like"/>
    <property type="match status" value="2"/>
</dbReference>
<dbReference type="InterPro" id="IPR000960">
    <property type="entry name" value="Flavin_mOase"/>
</dbReference>
<dbReference type="SUPFAM" id="SSF51905">
    <property type="entry name" value="FAD/NAD(P)-binding domain"/>
    <property type="match status" value="2"/>
</dbReference>
<dbReference type="GO" id="GO:0050661">
    <property type="term" value="F:NADP binding"/>
    <property type="evidence" value="ECO:0007669"/>
    <property type="project" value="InterPro"/>
</dbReference>
<keyword evidence="4" id="KW-0274">FAD</keyword>
<protein>
    <submittedName>
        <fullName evidence="8">Thiol-specific monooxygenase</fullName>
    </submittedName>
</protein>
<evidence type="ECO:0000256" key="6">
    <source>
        <dbReference type="ARBA" id="ARBA00023002"/>
    </source>
</evidence>
<evidence type="ECO:0000256" key="5">
    <source>
        <dbReference type="ARBA" id="ARBA00022857"/>
    </source>
</evidence>
<evidence type="ECO:0000313" key="9">
    <source>
        <dbReference type="Proteomes" id="UP000756132"/>
    </source>
</evidence>
<dbReference type="PANTHER" id="PTHR23023">
    <property type="entry name" value="DIMETHYLANILINE MONOOXYGENASE"/>
    <property type="match status" value="1"/>
</dbReference>
<dbReference type="RefSeq" id="XP_047766802.1">
    <property type="nucleotide sequence ID" value="XM_047911416.1"/>
</dbReference>
<dbReference type="GO" id="GO:0004499">
    <property type="term" value="F:N,N-dimethylaniline monooxygenase activity"/>
    <property type="evidence" value="ECO:0007669"/>
    <property type="project" value="InterPro"/>
</dbReference>
<dbReference type="Gene3D" id="3.50.50.60">
    <property type="entry name" value="FAD/NAD(P)-binding domain"/>
    <property type="match status" value="2"/>
</dbReference>
<dbReference type="Proteomes" id="UP000756132">
    <property type="component" value="Chromosome 10"/>
</dbReference>
<dbReference type="EMBL" id="CP090172">
    <property type="protein sequence ID" value="UJO22436.1"/>
    <property type="molecule type" value="Genomic_DNA"/>
</dbReference>
<evidence type="ECO:0000256" key="1">
    <source>
        <dbReference type="ARBA" id="ARBA00001974"/>
    </source>
</evidence>
<keyword evidence="6" id="KW-0560">Oxidoreductase</keyword>
<gene>
    <name evidence="8" type="ORF">CLAFUR5_12268</name>
</gene>
<keyword evidence="3" id="KW-0285">Flavoprotein</keyword>
<dbReference type="FunFam" id="3.50.50.60:FF:000138">
    <property type="entry name" value="Flavin-containing monooxygenase"/>
    <property type="match status" value="1"/>
</dbReference>
<comment type="cofactor">
    <cofactor evidence="1">
        <name>FAD</name>
        <dbReference type="ChEBI" id="CHEBI:57692"/>
    </cofactor>
</comment>
<organism evidence="8 9">
    <name type="scientific">Passalora fulva</name>
    <name type="common">Tomato leaf mold</name>
    <name type="synonym">Cladosporium fulvum</name>
    <dbReference type="NCBI Taxonomy" id="5499"/>
    <lineage>
        <taxon>Eukaryota</taxon>
        <taxon>Fungi</taxon>
        <taxon>Dikarya</taxon>
        <taxon>Ascomycota</taxon>
        <taxon>Pezizomycotina</taxon>
        <taxon>Dothideomycetes</taxon>
        <taxon>Dothideomycetidae</taxon>
        <taxon>Mycosphaerellales</taxon>
        <taxon>Mycosphaerellaceae</taxon>
        <taxon>Fulvia</taxon>
    </lineage>
</organism>
<dbReference type="OrthoDB" id="66881at2759"/>
<dbReference type="InterPro" id="IPR050346">
    <property type="entry name" value="FMO-like"/>
</dbReference>
<dbReference type="AlphaFoldDB" id="A0A9Q8UU16"/>
<dbReference type="KEGG" id="ffu:CLAFUR5_12268"/>
<dbReference type="Pfam" id="PF13450">
    <property type="entry name" value="NAD_binding_8"/>
    <property type="match status" value="1"/>
</dbReference>
<evidence type="ECO:0000256" key="7">
    <source>
        <dbReference type="ARBA" id="ARBA00023033"/>
    </source>
</evidence>
<evidence type="ECO:0000256" key="3">
    <source>
        <dbReference type="ARBA" id="ARBA00022630"/>
    </source>
</evidence>
<proteinExistence type="inferred from homology"/>
<sequence>MGSLEAESRFKADSVAIIGAGPSGVAAAKYLLAERAFSRITVFEQRSGVGGIWNYVPYDEASPKDVSVPQTNPHSAVAKPLWRHSNASKLLGKDVEEQAAFLTPLYERLETNIPRSLMGFSALAWPENTQLFPKHDDVLAYLERHAEGVRHLISFNTQVLDVHEKDDGTWHITTQAVSKSERHDVQEHDFDAVIVANGHYDIPYIPSAAGIEAWNSAYPGIISHSKLYRKPEHYTGKKVIVVGNSASGIDIGAQIATVSQHPLLMSQKSESYLQVGDPSPGKQEKPEIVEYILKDRSVRFADGTIESNIDSILYCTGYFYSFPFVRNLDPPLITTGERVENTYLHTFYRPNPSLAFTVLNQKVIPFPFSEAQAAVIARVFSGRLTLPSPGEMEDWEVETVEEMGDGRSFHVLKFPKDAEFINMLHDWAVSVDDQSQADGVKKIGKTPPRWGEKEYWTRERFPSIKKAFQDLADERHQRTSLEDVGYNFEKWKQEKAEEDKKLL</sequence>
<dbReference type="GO" id="GO:0050660">
    <property type="term" value="F:flavin adenine dinucleotide binding"/>
    <property type="evidence" value="ECO:0007669"/>
    <property type="project" value="InterPro"/>
</dbReference>
<comment type="similarity">
    <text evidence="2">Belongs to the FMO family.</text>
</comment>
<dbReference type="PRINTS" id="PR00370">
    <property type="entry name" value="FMOXYGENASE"/>
</dbReference>
<reference evidence="8" key="2">
    <citation type="journal article" date="2022" name="Microb. Genom.">
        <title>A chromosome-scale genome assembly of the tomato pathogen Cladosporium fulvum reveals a compartmentalized genome architecture and the presence of a dispensable chromosome.</title>
        <authorList>
            <person name="Zaccaron A.Z."/>
            <person name="Chen L.H."/>
            <person name="Samaras A."/>
            <person name="Stergiopoulos I."/>
        </authorList>
    </citation>
    <scope>NUCLEOTIDE SEQUENCE</scope>
    <source>
        <strain evidence="8">Race5_Kim</strain>
    </source>
</reference>
<name>A0A9Q8UU16_PASFU</name>
<dbReference type="OMA" id="VMIKEVN"/>
<accession>A0A9Q8UU16</accession>
<dbReference type="GeneID" id="71992146"/>
<dbReference type="PIRSF" id="PIRSF000332">
    <property type="entry name" value="FMO"/>
    <property type="match status" value="1"/>
</dbReference>